<feature type="chain" id="PRO_5017290815" evidence="1">
    <location>
        <begin position="21"/>
        <end position="93"/>
    </location>
</feature>
<evidence type="ECO:0000256" key="1">
    <source>
        <dbReference type="SAM" id="SignalP"/>
    </source>
</evidence>
<dbReference type="GO" id="GO:0003964">
    <property type="term" value="F:RNA-directed DNA polymerase activity"/>
    <property type="evidence" value="ECO:0007669"/>
    <property type="project" value="UniProtKB-KW"/>
</dbReference>
<evidence type="ECO:0000313" key="3">
    <source>
        <dbReference type="Proteomes" id="UP000265520"/>
    </source>
</evidence>
<keyword evidence="2" id="KW-0695">RNA-directed DNA polymerase</keyword>
<keyword evidence="3" id="KW-1185">Reference proteome</keyword>
<keyword evidence="2" id="KW-0548">Nucleotidyltransferase</keyword>
<dbReference type="EMBL" id="LXQA010057505">
    <property type="protein sequence ID" value="MCI05095.1"/>
    <property type="molecule type" value="Genomic_DNA"/>
</dbReference>
<keyword evidence="1" id="KW-0732">Signal</keyword>
<sequence length="93" mass="10655">MGFPSKWRKWIMECVTPVSALVLVNDNPTDEFRFGLSGDLYKGYLVGDDMDQQMHISHLQFADDTLMVNEKSWGNISVLKAMLILFELISDLK</sequence>
<dbReference type="AlphaFoldDB" id="A0A392P2Q9"/>
<dbReference type="Proteomes" id="UP000265520">
    <property type="component" value="Unassembled WGS sequence"/>
</dbReference>
<accession>A0A392P2Q9</accession>
<organism evidence="2 3">
    <name type="scientific">Trifolium medium</name>
    <dbReference type="NCBI Taxonomy" id="97028"/>
    <lineage>
        <taxon>Eukaryota</taxon>
        <taxon>Viridiplantae</taxon>
        <taxon>Streptophyta</taxon>
        <taxon>Embryophyta</taxon>
        <taxon>Tracheophyta</taxon>
        <taxon>Spermatophyta</taxon>
        <taxon>Magnoliopsida</taxon>
        <taxon>eudicotyledons</taxon>
        <taxon>Gunneridae</taxon>
        <taxon>Pentapetalae</taxon>
        <taxon>rosids</taxon>
        <taxon>fabids</taxon>
        <taxon>Fabales</taxon>
        <taxon>Fabaceae</taxon>
        <taxon>Papilionoideae</taxon>
        <taxon>50 kb inversion clade</taxon>
        <taxon>NPAAA clade</taxon>
        <taxon>Hologalegina</taxon>
        <taxon>IRL clade</taxon>
        <taxon>Trifolieae</taxon>
        <taxon>Trifolium</taxon>
    </lineage>
</organism>
<keyword evidence="2" id="KW-0808">Transferase</keyword>
<feature type="signal peptide" evidence="1">
    <location>
        <begin position="1"/>
        <end position="20"/>
    </location>
</feature>
<reference evidence="2 3" key="1">
    <citation type="journal article" date="2018" name="Front. Plant Sci.">
        <title>Red Clover (Trifolium pratense) and Zigzag Clover (T. medium) - A Picture of Genomic Similarities and Differences.</title>
        <authorList>
            <person name="Dluhosova J."/>
            <person name="Istvanek J."/>
            <person name="Nedelnik J."/>
            <person name="Repkova J."/>
        </authorList>
    </citation>
    <scope>NUCLEOTIDE SEQUENCE [LARGE SCALE GENOMIC DNA]</scope>
    <source>
        <strain evidence="3">cv. 10/8</strain>
        <tissue evidence="2">Leaf</tissue>
    </source>
</reference>
<name>A0A392P2Q9_9FABA</name>
<comment type="caution">
    <text evidence="2">The sequence shown here is derived from an EMBL/GenBank/DDBJ whole genome shotgun (WGS) entry which is preliminary data.</text>
</comment>
<evidence type="ECO:0000313" key="2">
    <source>
        <dbReference type="EMBL" id="MCI05095.1"/>
    </source>
</evidence>
<feature type="non-terminal residue" evidence="2">
    <location>
        <position position="93"/>
    </location>
</feature>
<protein>
    <submittedName>
        <fullName evidence="2">LINE-1 reverse transcriptase like</fullName>
    </submittedName>
</protein>
<proteinExistence type="predicted"/>